<accession>A0A1K0HBQ4</accession>
<evidence type="ECO:0000313" key="5">
    <source>
        <dbReference type="Proteomes" id="UP000658997"/>
    </source>
</evidence>
<reference evidence="2" key="2">
    <citation type="submission" date="2016-04" db="EMBL/GenBank/DDBJ databases">
        <authorList>
            <person name="Evans L.H."/>
            <person name="Alamgir A."/>
            <person name="Owens N."/>
            <person name="Weber N.D."/>
            <person name="Virtaneva K."/>
            <person name="Barbian K."/>
            <person name="Babar A."/>
            <person name="Rosenke K."/>
        </authorList>
    </citation>
    <scope>NUCLEOTIDE SEQUENCE</scope>
    <source>
        <strain evidence="2">UB2112</strain>
    </source>
</reference>
<reference evidence="4" key="1">
    <citation type="submission" date="2016-04" db="EMBL/GenBank/DDBJ databases">
        <authorList>
            <person name="Guldener U."/>
            <person name="Guldener U."/>
        </authorList>
    </citation>
    <scope>NUCLEOTIDE SEQUENCE [LARGE SCALE GENOMIC DNA]</scope>
    <source>
        <strain evidence="4">UB2112</strain>
    </source>
</reference>
<evidence type="ECO:0000313" key="2">
    <source>
        <dbReference type="EMBL" id="SAM81682.1"/>
    </source>
</evidence>
<feature type="chain" id="PRO_5038218854" description="Mig1 protein" evidence="1">
    <location>
        <begin position="21"/>
        <end position="231"/>
    </location>
</feature>
<dbReference type="EMBL" id="LT558121">
    <property type="protein sequence ID" value="SAM81682.1"/>
    <property type="molecule type" value="Genomic_DNA"/>
</dbReference>
<evidence type="ECO:0000313" key="4">
    <source>
        <dbReference type="Proteomes" id="UP000179920"/>
    </source>
</evidence>
<dbReference type="OrthoDB" id="2541451at2759"/>
<evidence type="ECO:0008006" key="6">
    <source>
        <dbReference type="Google" id="ProtNLM"/>
    </source>
</evidence>
<dbReference type="EMBL" id="ULHB01000004">
    <property type="protein sequence ID" value="SYW75045.1"/>
    <property type="molecule type" value="Genomic_DNA"/>
</dbReference>
<reference evidence="3" key="3">
    <citation type="submission" date="2018-08" db="EMBL/GenBank/DDBJ databases">
        <authorList>
            <person name="Guldener U."/>
        </authorList>
    </citation>
    <scope>NUCLEOTIDE SEQUENCE</scope>
    <source>
        <strain evidence="3">UB2</strain>
    </source>
</reference>
<dbReference type="Proteomes" id="UP000658997">
    <property type="component" value="Unassembled WGS sequence"/>
</dbReference>
<keyword evidence="1" id="KW-0732">Signal</keyword>
<evidence type="ECO:0000313" key="3">
    <source>
        <dbReference type="EMBL" id="SYW75045.1"/>
    </source>
</evidence>
<sequence length="231" mass="25216">MRFTTVTALTTLLAVGSVSASVLPRSLGDWDLGMPLVEEREVPALKCDSTPIHIGQLKMMSSAGREVSAAFEGLRNADGYQQLGVQKAGQPARFENFAFTPCYSSFMAYDAESNKAAEVTYGRLQPAHLQGRRCVSADKLADGDARLIAAQCEPSDDSAQLLQYWSLTKQPAAEADKFVYYVNFLGQPAGESEDFPGSYVLSQVQKGSNKLVRLQHSKETGKRSAYFLKLT</sequence>
<name>A0A1K0HBQ4_9BASI</name>
<evidence type="ECO:0000256" key="1">
    <source>
        <dbReference type="SAM" id="SignalP"/>
    </source>
</evidence>
<feature type="signal peptide" evidence="1">
    <location>
        <begin position="1"/>
        <end position="20"/>
    </location>
</feature>
<protein>
    <recommendedName>
        <fullName evidence="6">Mig1 protein</fullName>
    </recommendedName>
</protein>
<dbReference type="Proteomes" id="UP000179920">
    <property type="component" value="Chromosome V"/>
</dbReference>
<gene>
    <name evidence="3" type="ORF">UBRO2_00455</name>
    <name evidence="2" type="ORF">UBRO_03212</name>
</gene>
<keyword evidence="5" id="KW-1185">Reference proteome</keyword>
<proteinExistence type="predicted"/>
<organism evidence="2 4">
    <name type="scientific">Ustilago bromivora</name>
    <dbReference type="NCBI Taxonomy" id="307758"/>
    <lineage>
        <taxon>Eukaryota</taxon>
        <taxon>Fungi</taxon>
        <taxon>Dikarya</taxon>
        <taxon>Basidiomycota</taxon>
        <taxon>Ustilaginomycotina</taxon>
        <taxon>Ustilaginomycetes</taxon>
        <taxon>Ustilaginales</taxon>
        <taxon>Ustilaginaceae</taxon>
        <taxon>Ustilago</taxon>
    </lineage>
</organism>
<dbReference type="AlphaFoldDB" id="A0A1K0HBQ4"/>